<dbReference type="Pfam" id="PF00072">
    <property type="entry name" value="Response_reg"/>
    <property type="match status" value="1"/>
</dbReference>
<keyword evidence="3 5" id="KW-0238">DNA-binding</keyword>
<dbReference type="AlphaFoldDB" id="A0A315Z8U6"/>
<dbReference type="Proteomes" id="UP000245535">
    <property type="component" value="Unassembled WGS sequence"/>
</dbReference>
<dbReference type="InterPro" id="IPR039420">
    <property type="entry name" value="WalR-like"/>
</dbReference>
<dbReference type="InterPro" id="IPR011006">
    <property type="entry name" value="CheY-like_superfamily"/>
</dbReference>
<keyword evidence="1 4" id="KW-0597">Phosphoprotein</keyword>
<keyword evidence="9" id="KW-1185">Reference proteome</keyword>
<organism evidence="8 9">
    <name type="scientific">Sediminitomix flava</name>
    <dbReference type="NCBI Taxonomy" id="379075"/>
    <lineage>
        <taxon>Bacteria</taxon>
        <taxon>Pseudomonadati</taxon>
        <taxon>Bacteroidota</taxon>
        <taxon>Cytophagia</taxon>
        <taxon>Cytophagales</taxon>
        <taxon>Flammeovirgaceae</taxon>
        <taxon>Sediminitomix</taxon>
    </lineage>
</organism>
<dbReference type="RefSeq" id="WP_109620269.1">
    <property type="nucleotide sequence ID" value="NZ_QGDO01000005.1"/>
</dbReference>
<dbReference type="CDD" id="cd00383">
    <property type="entry name" value="trans_reg_C"/>
    <property type="match status" value="1"/>
</dbReference>
<evidence type="ECO:0000259" key="6">
    <source>
        <dbReference type="PROSITE" id="PS50110"/>
    </source>
</evidence>
<dbReference type="EMBL" id="QGDO01000005">
    <property type="protein sequence ID" value="PWJ39966.1"/>
    <property type="molecule type" value="Genomic_DNA"/>
</dbReference>
<dbReference type="SMART" id="SM00448">
    <property type="entry name" value="REC"/>
    <property type="match status" value="1"/>
</dbReference>
<dbReference type="SMART" id="SM00862">
    <property type="entry name" value="Trans_reg_C"/>
    <property type="match status" value="1"/>
</dbReference>
<evidence type="ECO:0000256" key="1">
    <source>
        <dbReference type="ARBA" id="ARBA00022553"/>
    </source>
</evidence>
<proteinExistence type="predicted"/>
<evidence type="ECO:0000259" key="7">
    <source>
        <dbReference type="PROSITE" id="PS51755"/>
    </source>
</evidence>
<dbReference type="Gene3D" id="1.10.10.10">
    <property type="entry name" value="Winged helix-like DNA-binding domain superfamily/Winged helix DNA-binding domain"/>
    <property type="match status" value="1"/>
</dbReference>
<dbReference type="GO" id="GO:0005829">
    <property type="term" value="C:cytosol"/>
    <property type="evidence" value="ECO:0007669"/>
    <property type="project" value="TreeGrafter"/>
</dbReference>
<evidence type="ECO:0000313" key="9">
    <source>
        <dbReference type="Proteomes" id="UP000245535"/>
    </source>
</evidence>
<evidence type="ECO:0000256" key="5">
    <source>
        <dbReference type="PROSITE-ProRule" id="PRU01091"/>
    </source>
</evidence>
<feature type="DNA-binding region" description="OmpR/PhoB-type" evidence="5">
    <location>
        <begin position="137"/>
        <end position="234"/>
    </location>
</feature>
<name>A0A315Z8U6_SEDFL</name>
<evidence type="ECO:0000256" key="4">
    <source>
        <dbReference type="PROSITE-ProRule" id="PRU00169"/>
    </source>
</evidence>
<dbReference type="GO" id="GO:0000976">
    <property type="term" value="F:transcription cis-regulatory region binding"/>
    <property type="evidence" value="ECO:0007669"/>
    <property type="project" value="TreeGrafter"/>
</dbReference>
<protein>
    <submittedName>
        <fullName evidence="8">DNA-binding response OmpR family regulator</fullName>
    </submittedName>
</protein>
<gene>
    <name evidence="8" type="ORF">BC781_10529</name>
</gene>
<dbReference type="InterPro" id="IPR036388">
    <property type="entry name" value="WH-like_DNA-bd_sf"/>
</dbReference>
<dbReference type="GO" id="GO:0032993">
    <property type="term" value="C:protein-DNA complex"/>
    <property type="evidence" value="ECO:0007669"/>
    <property type="project" value="TreeGrafter"/>
</dbReference>
<dbReference type="SUPFAM" id="SSF52172">
    <property type="entry name" value="CheY-like"/>
    <property type="match status" value="1"/>
</dbReference>
<dbReference type="PANTHER" id="PTHR48111:SF40">
    <property type="entry name" value="PHOSPHATE REGULON TRANSCRIPTIONAL REGULATORY PROTEIN PHOB"/>
    <property type="match status" value="1"/>
</dbReference>
<feature type="domain" description="OmpR/PhoB-type" evidence="7">
    <location>
        <begin position="137"/>
        <end position="234"/>
    </location>
</feature>
<dbReference type="Gene3D" id="3.40.50.2300">
    <property type="match status" value="1"/>
</dbReference>
<sequence>MNANTKILLVEDDRIIASLVKKYLDVRGYVVHHCEDGVSGLKEFQKFKFDLCILDVMMPHKDGYALAEEIRAVDQYIPILFMSSNNLPKDKIKAFHIGADDYITKPVNVEELLLRIEVILKRQKQEPKVDQTKVENQSEINIGSYILDFPYQKLSHGEETRRLTTREAELLRFLYLHKNSLIKREYILQEVWGDDDYYKGRSLDVFMSRLRKYLKDDPSIEILNVHGIGFKFLVSDAHTGNQQAS</sequence>
<feature type="domain" description="Response regulatory" evidence="6">
    <location>
        <begin position="6"/>
        <end position="120"/>
    </location>
</feature>
<evidence type="ECO:0000256" key="3">
    <source>
        <dbReference type="ARBA" id="ARBA00023125"/>
    </source>
</evidence>
<evidence type="ECO:0000256" key="2">
    <source>
        <dbReference type="ARBA" id="ARBA00023012"/>
    </source>
</evidence>
<dbReference type="GO" id="GO:0000156">
    <property type="term" value="F:phosphorelay response regulator activity"/>
    <property type="evidence" value="ECO:0007669"/>
    <property type="project" value="TreeGrafter"/>
</dbReference>
<dbReference type="InterPro" id="IPR001867">
    <property type="entry name" value="OmpR/PhoB-type_DNA-bd"/>
</dbReference>
<keyword evidence="2" id="KW-0902">Two-component regulatory system</keyword>
<dbReference type="OrthoDB" id="5343479at2"/>
<dbReference type="PANTHER" id="PTHR48111">
    <property type="entry name" value="REGULATOR OF RPOS"/>
    <property type="match status" value="1"/>
</dbReference>
<reference evidence="8 9" key="1">
    <citation type="submission" date="2018-03" db="EMBL/GenBank/DDBJ databases">
        <title>Genomic Encyclopedia of Archaeal and Bacterial Type Strains, Phase II (KMG-II): from individual species to whole genera.</title>
        <authorList>
            <person name="Goeker M."/>
        </authorList>
    </citation>
    <scope>NUCLEOTIDE SEQUENCE [LARGE SCALE GENOMIC DNA]</scope>
    <source>
        <strain evidence="8 9">DSM 28229</strain>
    </source>
</reference>
<dbReference type="PROSITE" id="PS50110">
    <property type="entry name" value="RESPONSE_REGULATORY"/>
    <property type="match status" value="1"/>
</dbReference>
<dbReference type="InterPro" id="IPR001789">
    <property type="entry name" value="Sig_transdc_resp-reg_receiver"/>
</dbReference>
<comment type="caution">
    <text evidence="8">The sequence shown here is derived from an EMBL/GenBank/DDBJ whole genome shotgun (WGS) entry which is preliminary data.</text>
</comment>
<dbReference type="Pfam" id="PF00486">
    <property type="entry name" value="Trans_reg_C"/>
    <property type="match status" value="1"/>
</dbReference>
<evidence type="ECO:0000313" key="8">
    <source>
        <dbReference type="EMBL" id="PWJ39966.1"/>
    </source>
</evidence>
<dbReference type="GO" id="GO:0006355">
    <property type="term" value="P:regulation of DNA-templated transcription"/>
    <property type="evidence" value="ECO:0007669"/>
    <property type="project" value="InterPro"/>
</dbReference>
<accession>A0A315Z8U6</accession>
<dbReference type="PROSITE" id="PS51755">
    <property type="entry name" value="OMPR_PHOB"/>
    <property type="match status" value="1"/>
</dbReference>
<dbReference type="CDD" id="cd17574">
    <property type="entry name" value="REC_OmpR"/>
    <property type="match status" value="1"/>
</dbReference>
<feature type="modified residue" description="4-aspartylphosphate" evidence="4">
    <location>
        <position position="55"/>
    </location>
</feature>